<dbReference type="GO" id="GO:0016757">
    <property type="term" value="F:glycosyltransferase activity"/>
    <property type="evidence" value="ECO:0007669"/>
    <property type="project" value="UniProtKB-KW"/>
</dbReference>
<dbReference type="Pfam" id="PF13641">
    <property type="entry name" value="Glyco_tranf_2_3"/>
    <property type="match status" value="1"/>
</dbReference>
<reference evidence="2 3" key="1">
    <citation type="submission" date="2023-06" db="EMBL/GenBank/DDBJ databases">
        <title>Cellulomonas sp. MW9 Whole genome sequence.</title>
        <authorList>
            <person name="Park S."/>
        </authorList>
    </citation>
    <scope>NUCLEOTIDE SEQUENCE [LARGE SCALE GENOMIC DNA]</scope>
    <source>
        <strain evidence="2 3">MW9</strain>
    </source>
</reference>
<feature type="transmembrane region" description="Helical" evidence="1">
    <location>
        <begin position="1128"/>
        <end position="1148"/>
    </location>
</feature>
<feature type="transmembrane region" description="Helical" evidence="1">
    <location>
        <begin position="842"/>
        <end position="863"/>
    </location>
</feature>
<dbReference type="InterPro" id="IPR029044">
    <property type="entry name" value="Nucleotide-diphossugar_trans"/>
</dbReference>
<keyword evidence="3" id="KW-1185">Reference proteome</keyword>
<dbReference type="PANTHER" id="PTHR43685:SF3">
    <property type="entry name" value="SLR2126 PROTEIN"/>
    <property type="match status" value="1"/>
</dbReference>
<feature type="transmembrane region" description="Helical" evidence="1">
    <location>
        <begin position="482"/>
        <end position="505"/>
    </location>
</feature>
<feature type="transmembrane region" description="Helical" evidence="1">
    <location>
        <begin position="641"/>
        <end position="668"/>
    </location>
</feature>
<proteinExistence type="predicted"/>
<evidence type="ECO:0000256" key="1">
    <source>
        <dbReference type="SAM" id="Phobius"/>
    </source>
</evidence>
<keyword evidence="2" id="KW-0328">Glycosyltransferase</keyword>
<name>A0ABT7S883_9CELL</name>
<feature type="transmembrane region" description="Helical" evidence="1">
    <location>
        <begin position="287"/>
        <end position="307"/>
    </location>
</feature>
<dbReference type="Gene3D" id="3.90.550.10">
    <property type="entry name" value="Spore Coat Polysaccharide Biosynthesis Protein SpsA, Chain A"/>
    <property type="match status" value="1"/>
</dbReference>
<dbReference type="EMBL" id="JAUCGR010000002">
    <property type="protein sequence ID" value="MDM7831744.1"/>
    <property type="molecule type" value="Genomic_DNA"/>
</dbReference>
<comment type="caution">
    <text evidence="2">The sequence shown here is derived from an EMBL/GenBank/DDBJ whole genome shotgun (WGS) entry which is preliminary data.</text>
</comment>
<dbReference type="EC" id="2.4.-.-" evidence="2"/>
<protein>
    <submittedName>
        <fullName evidence="2">Glycosyltransferase</fullName>
        <ecNumber evidence="2">2.4.-.-</ecNumber>
    </submittedName>
</protein>
<dbReference type="SUPFAM" id="SSF53448">
    <property type="entry name" value="Nucleotide-diphospho-sugar transferases"/>
    <property type="match status" value="1"/>
</dbReference>
<evidence type="ECO:0000313" key="3">
    <source>
        <dbReference type="Proteomes" id="UP001321453"/>
    </source>
</evidence>
<feature type="transmembrane region" description="Helical" evidence="1">
    <location>
        <begin position="744"/>
        <end position="762"/>
    </location>
</feature>
<dbReference type="InterPro" id="IPR050834">
    <property type="entry name" value="Glycosyltransf_2"/>
</dbReference>
<accession>A0ABT7S883</accession>
<dbReference type="Proteomes" id="UP001321453">
    <property type="component" value="Unassembled WGS sequence"/>
</dbReference>
<sequence>MTETLLPVVPTTTSSTPATAPVTAVVVSRGRTDFLPTTLAALAAQTRRPLRIVLVDAGETPDPTLAPLLERIVTSAGGAPQPALTTVSVPGARTFGDAVRRALLGGGEGDGLPATWLWLLHDDSAPAPTALAELARAVTRARSVGVAGAKQRTWDEPERLLEAGLRTSRSGRRMTDVEPGELDQGQHDARDDVLGVGIAGALVRRDVWDALGGTDPVLGPFGDGLDLSRRARLAGHRVIVVPEAVVRHAQASYLGLRDEHHTAPDSRRSHAARRRALVHQRLTSAPLLLVPVVAVLAVVLGVVRCLVQLAAKQPGLAVDELRAPLEAFARPLAIARARRTARRSRAVSRRTLRPLQATWQDVWRQAQDRRLARAEARRVVQAPSELELRELAALTTRRRVTLGVLTGMLVLVVAVALGPLIGAAAGGARLVGEALSPAASDLGQLWAAATSGWVAGGLGAPGPADALLDVLVGPTFVAGGQLSTVVAVLLLGSVLLAGLGAWAAAGAATRSVGVRAWAAVVWAAAPTLLLGLGDGRLGAVLAHVALPWVALGAARAVGIQRVDQVLSGLATAARDETGQAAQGSADAPVEPAAHAADEASIETPVRGTPTVPTQRAGETTVDLVGVPDPTGSVAAAAGAGLAFAVVVAGAPVLLVPGALALLVLALAAPRNRGRLLLALAPAVVLLGPTLVEVVRRGVPGWRLLIAGPGLPVADQASGSVERLLGVPSDASTLVPSWAQPLADVWPLLLGGVVVLLALLALLRGAPAARAVRVGWIVAALALASSVVVVQVPVGTQDGAVAYGWTGPLVSLAGLGLLAAAVLGSERLRDRLALHTFGWRQPLVALVTAVAVVVPVVWLTGWTWQARAGDAVGLSAIDHEVVPAVGQQSQTSPAASRVLALTAAPAGQAQGPDVTWQLLRGDGPLLVDQAAAVSTRTLTGGLTEATLGRPDAATTEVENVVAQLMGGASGDVAGPLGALAVADVLVPPAVGGSSARTARDGLVATLDSTAGLERVTQGRSGTLWRVQPLEQDGVDAATSWARLAASGADVTDASTPVTQVDSHQRSISTTIPAGSGDRLLVLAERADSHWQARLDGHSLRAVDDGWRQAFQVGAAGGHLTVHYDAPQRAPWLVAQGLVLLVSVLLAVPVRRRRGGRA</sequence>
<keyword evidence="1" id="KW-0472">Membrane</keyword>
<feature type="transmembrane region" description="Helical" evidence="1">
    <location>
        <begin position="774"/>
        <end position="793"/>
    </location>
</feature>
<keyword evidence="1" id="KW-0812">Transmembrane</keyword>
<evidence type="ECO:0000313" key="2">
    <source>
        <dbReference type="EMBL" id="MDM7831744.1"/>
    </source>
</evidence>
<dbReference type="RefSeq" id="WP_289447165.1">
    <property type="nucleotide sequence ID" value="NZ_JAUCGR010000002.1"/>
</dbReference>
<feature type="transmembrane region" description="Helical" evidence="1">
    <location>
        <begin position="512"/>
        <end position="532"/>
    </location>
</feature>
<feature type="transmembrane region" description="Helical" evidence="1">
    <location>
        <begin position="799"/>
        <end position="822"/>
    </location>
</feature>
<organism evidence="2 3">
    <name type="scientific">Cellulomonas edaphi</name>
    <dbReference type="NCBI Taxonomy" id="3053468"/>
    <lineage>
        <taxon>Bacteria</taxon>
        <taxon>Bacillati</taxon>
        <taxon>Actinomycetota</taxon>
        <taxon>Actinomycetes</taxon>
        <taxon>Micrococcales</taxon>
        <taxon>Cellulomonadaceae</taxon>
        <taxon>Cellulomonas</taxon>
    </lineage>
</organism>
<keyword evidence="1" id="KW-1133">Transmembrane helix</keyword>
<feature type="transmembrane region" description="Helical" evidence="1">
    <location>
        <begin position="675"/>
        <end position="694"/>
    </location>
</feature>
<keyword evidence="2" id="KW-0808">Transferase</keyword>
<gene>
    <name evidence="2" type="ORF">QRT05_10410</name>
</gene>
<feature type="transmembrane region" description="Helical" evidence="1">
    <location>
        <begin position="400"/>
        <end position="421"/>
    </location>
</feature>
<dbReference type="PANTHER" id="PTHR43685">
    <property type="entry name" value="GLYCOSYLTRANSFERASE"/>
    <property type="match status" value="1"/>
</dbReference>